<dbReference type="RefSeq" id="WP_046827271.1">
    <property type="nucleotide sequence ID" value="NZ_LBIA02000001.1"/>
</dbReference>
<comment type="caution">
    <text evidence="3">The sequence shown here is derived from an EMBL/GenBank/DDBJ whole genome shotgun (WGS) entry which is preliminary data.</text>
</comment>
<dbReference type="EMBL" id="LBIA02000001">
    <property type="protein sequence ID" value="TKT72225.1"/>
    <property type="molecule type" value="Genomic_DNA"/>
</dbReference>
<dbReference type="Proteomes" id="UP000034832">
    <property type="component" value="Unassembled WGS sequence"/>
</dbReference>
<name>A0A4U6BRQ9_9BRAD</name>
<feature type="compositionally biased region" description="Polar residues" evidence="1">
    <location>
        <begin position="102"/>
        <end position="111"/>
    </location>
</feature>
<evidence type="ECO:0000256" key="1">
    <source>
        <dbReference type="SAM" id="MobiDB-lite"/>
    </source>
</evidence>
<feature type="signal peptide" evidence="2">
    <location>
        <begin position="1"/>
        <end position="29"/>
    </location>
</feature>
<sequence>MTIAASFISVSGVARTAAALAFLAMPAAAQQQDPINGAISGAAQGTYQGKTAAGPIGGLVGGALGAGVGAVAGTLGVVGNGVSQAVQPAQVPPPGSGPSGYYDSNGNWRPN</sequence>
<feature type="chain" id="PRO_5020371679" description="Bacteriocin" evidence="2">
    <location>
        <begin position="30"/>
        <end position="111"/>
    </location>
</feature>
<keyword evidence="4" id="KW-1185">Reference proteome</keyword>
<evidence type="ECO:0000313" key="4">
    <source>
        <dbReference type="Proteomes" id="UP000034832"/>
    </source>
</evidence>
<evidence type="ECO:0000313" key="3">
    <source>
        <dbReference type="EMBL" id="TKT72225.1"/>
    </source>
</evidence>
<reference evidence="3" key="1">
    <citation type="submission" date="2019-04" db="EMBL/GenBank/DDBJ databases">
        <title>Whole genome sequencing of cave bacteria.</title>
        <authorList>
            <person name="Gan H.M."/>
            <person name="Barton H."/>
            <person name="Savka M.A."/>
        </authorList>
    </citation>
    <scope>NUCLEOTIDE SEQUENCE [LARGE SCALE GENOMIC DNA]</scope>
    <source>
        <strain evidence="3">LC387</strain>
    </source>
</reference>
<proteinExistence type="predicted"/>
<accession>A0A4U6BRQ9</accession>
<evidence type="ECO:0000256" key="2">
    <source>
        <dbReference type="SAM" id="SignalP"/>
    </source>
</evidence>
<keyword evidence="2" id="KW-0732">Signal</keyword>
<dbReference type="AlphaFoldDB" id="A0A4U6BRQ9"/>
<protein>
    <recommendedName>
        <fullName evidence="5">Bacteriocin</fullName>
    </recommendedName>
</protein>
<feature type="region of interest" description="Disordered" evidence="1">
    <location>
        <begin position="87"/>
        <end position="111"/>
    </location>
</feature>
<organism evidence="3 4">
    <name type="scientific">Afipia massiliensis</name>
    <dbReference type="NCBI Taxonomy" id="211460"/>
    <lineage>
        <taxon>Bacteria</taxon>
        <taxon>Pseudomonadati</taxon>
        <taxon>Pseudomonadota</taxon>
        <taxon>Alphaproteobacteria</taxon>
        <taxon>Hyphomicrobiales</taxon>
        <taxon>Nitrobacteraceae</taxon>
        <taxon>Afipia</taxon>
    </lineage>
</organism>
<gene>
    <name evidence="3" type="ORF">YH63_012770</name>
</gene>
<evidence type="ECO:0008006" key="5">
    <source>
        <dbReference type="Google" id="ProtNLM"/>
    </source>
</evidence>